<dbReference type="GO" id="GO:0008170">
    <property type="term" value="F:N-methyltransferase activity"/>
    <property type="evidence" value="ECO:0007669"/>
    <property type="project" value="InterPro"/>
</dbReference>
<keyword evidence="9" id="KW-0378">Hydrolase</keyword>
<keyword evidence="6" id="KW-0680">Restriction system</keyword>
<dbReference type="Gene3D" id="3.40.50.150">
    <property type="entry name" value="Vaccinia Virus protein VP39"/>
    <property type="match status" value="1"/>
</dbReference>
<dbReference type="Proteomes" id="UP000268070">
    <property type="component" value="Chromosome"/>
</dbReference>
<keyword evidence="9" id="KW-0255">Endonuclease</keyword>
<keyword evidence="4" id="KW-0808">Transferase</keyword>
<reference evidence="9 10" key="1">
    <citation type="submission" date="2018-09" db="EMBL/GenBank/DDBJ databases">
        <title>Complete genome sequence of the hydrocarbonoclastic bacterium Alcaligenes aquatilis QD168, isolated from a crude-oil polluted marine sediment of Central Chile.</title>
        <authorList>
            <person name="Duran R.E."/>
            <person name="Barra B."/>
            <person name="Salva-Serra F."/>
            <person name="Mendez V."/>
            <person name="Moore E.R.B."/>
            <person name="Seeger M."/>
        </authorList>
    </citation>
    <scope>NUCLEOTIDE SEQUENCE [LARGE SCALE GENOMIC DNA]</scope>
    <source>
        <strain evidence="9 10">QD168</strain>
    </source>
</reference>
<dbReference type="InterPro" id="IPR029063">
    <property type="entry name" value="SAM-dependent_MTases_sf"/>
</dbReference>
<keyword evidence="3" id="KW-0489">Methyltransferase</keyword>
<evidence type="ECO:0000313" key="10">
    <source>
        <dbReference type="Proteomes" id="UP000268070"/>
    </source>
</evidence>
<dbReference type="KEGG" id="aaqu:D3M96_05790"/>
<accession>A0A3G2HSU7</accession>
<dbReference type="GO" id="GO:0009007">
    <property type="term" value="F:site-specific DNA-methyltransferase (adenine-specific) activity"/>
    <property type="evidence" value="ECO:0007669"/>
    <property type="project" value="UniProtKB-EC"/>
</dbReference>
<feature type="domain" description="DNA methylase adenine-specific" evidence="8">
    <location>
        <begin position="277"/>
        <end position="565"/>
    </location>
</feature>
<comment type="catalytic activity">
    <reaction evidence="7">
        <text>a 2'-deoxyadenosine in DNA + S-adenosyl-L-methionine = an N(6)-methyl-2'-deoxyadenosine in DNA + S-adenosyl-L-homocysteine + H(+)</text>
        <dbReference type="Rhea" id="RHEA:15197"/>
        <dbReference type="Rhea" id="RHEA-COMP:12418"/>
        <dbReference type="Rhea" id="RHEA-COMP:12419"/>
        <dbReference type="ChEBI" id="CHEBI:15378"/>
        <dbReference type="ChEBI" id="CHEBI:57856"/>
        <dbReference type="ChEBI" id="CHEBI:59789"/>
        <dbReference type="ChEBI" id="CHEBI:90615"/>
        <dbReference type="ChEBI" id="CHEBI:90616"/>
        <dbReference type="EC" id="2.1.1.72"/>
    </reaction>
</comment>
<dbReference type="SUPFAM" id="SSF53335">
    <property type="entry name" value="S-adenosyl-L-methionine-dependent methyltransferases"/>
    <property type="match status" value="1"/>
</dbReference>
<organism evidence="9 10">
    <name type="scientific">Alcaligenes aquatilis</name>
    <dbReference type="NCBI Taxonomy" id="323284"/>
    <lineage>
        <taxon>Bacteria</taxon>
        <taxon>Pseudomonadati</taxon>
        <taxon>Pseudomonadota</taxon>
        <taxon>Betaproteobacteria</taxon>
        <taxon>Burkholderiales</taxon>
        <taxon>Alcaligenaceae</taxon>
        <taxon>Alcaligenes</taxon>
    </lineage>
</organism>
<sequence>MADIFTSLADFGADRDALRLFDADGPDLLPYATLLAARRDGHKVLGAISAVYEWQGAPLIFLVDAGQLESDNQLHQIRRLLAMRGDAPYLGVVAPGRLDVYRIALDKHSLRESYVEINADDSGRYATLAILGNARPSAAISQRNWISNVILNLLTGSITRLITQGGVTDEDAISLVGRALFTRFLADRNLLPDSMAAGSHVAVLFDDRTAAERTSKWLDATFNGDLLPLSETVFDALPGHAYAVLGDILRRAPDSQLFLGWDEKWGNLDFAHIPVGVLSQAYELYLRNHAPQRQRREGGYYTPRAIADLMVRASFRALERGGVSSQAKVLDPAAGAGVFLLTAFRELVAARWRVDETRPATEVLRSILYSQVVGFDINEAALRFAALGLYLMSIELDPHPKPVDKLRFENLRGRVLHRFDVESGQEGARLGSLGPLVDQQHLGQYDLVIGNPPWSSATKLPDWHLVRDTVARMAVSRQISNPNPPLPNEGLDLPFVWRAMEWAKPNGQIAFALHARLLFQQGDGMVEARQALFDALDVTSVINGSELRQTKVWPEITAPFCILFATNSIPGASAGFRFVSPRLEESLNEAGGMRIDALNADVIPSSQLAQTPDILKILFRGTRADLAIVERIRAHGHPTLEAYWRDRIGVTERGHLQGSGNGYQRLRQSSEVRGSGGERLPGVDASVLLGLPEIEVGSFSEVSIKGERLKLFSQQRVHRLRSIDLFVGPLVIVHQSPPASTGRIGIAISEENVVFNETFYGYSPGKHPDAAVLVQYLALILGSKLAVWISLVTSGKFGFEREVIEKATLDRIPIPDFDAIAADQREEITQLFERLRIGKASWDEVDEWVARLYGLGARDLQVISDTLAFSLPFSENKRKAQEAPGPQVLTTFCDVLMRELSPWCERFGTSLVVKPMTDAVASPWRGLALEVSQSGANRTVPASDWEGLTRAADEVAGTEVLIRLDGNALLIGRLAQQRYWSQTQARLLAQRIVWSHLDVLKGQAVA</sequence>
<keyword evidence="5" id="KW-0949">S-adenosyl-L-methionine</keyword>
<dbReference type="GO" id="GO:0004519">
    <property type="term" value="F:endonuclease activity"/>
    <property type="evidence" value="ECO:0007669"/>
    <property type="project" value="UniProtKB-KW"/>
</dbReference>
<dbReference type="InterPro" id="IPR002052">
    <property type="entry name" value="DNA_methylase_N6_adenine_CS"/>
</dbReference>
<evidence type="ECO:0000256" key="2">
    <source>
        <dbReference type="ARBA" id="ARBA00011900"/>
    </source>
</evidence>
<dbReference type="EMBL" id="CP032153">
    <property type="protein sequence ID" value="AYN20085.1"/>
    <property type="molecule type" value="Genomic_DNA"/>
</dbReference>
<dbReference type="Pfam" id="PF02384">
    <property type="entry name" value="N6_Mtase"/>
    <property type="match status" value="1"/>
</dbReference>
<evidence type="ECO:0000259" key="8">
    <source>
        <dbReference type="Pfam" id="PF02384"/>
    </source>
</evidence>
<dbReference type="GO" id="GO:0032259">
    <property type="term" value="P:methylation"/>
    <property type="evidence" value="ECO:0007669"/>
    <property type="project" value="UniProtKB-KW"/>
</dbReference>
<dbReference type="GO" id="GO:0003677">
    <property type="term" value="F:DNA binding"/>
    <property type="evidence" value="ECO:0007669"/>
    <property type="project" value="InterPro"/>
</dbReference>
<dbReference type="AlphaFoldDB" id="A0A3G2HSU7"/>
<evidence type="ECO:0000256" key="4">
    <source>
        <dbReference type="ARBA" id="ARBA00022679"/>
    </source>
</evidence>
<dbReference type="InterPro" id="IPR003356">
    <property type="entry name" value="DNA_methylase_A-5"/>
</dbReference>
<comment type="similarity">
    <text evidence="1">Belongs to the N(4)/N(6)-methyltransferase family.</text>
</comment>
<gene>
    <name evidence="9" type="ORF">D3M96_05790</name>
</gene>
<evidence type="ECO:0000256" key="5">
    <source>
        <dbReference type="ARBA" id="ARBA00022691"/>
    </source>
</evidence>
<evidence type="ECO:0000256" key="6">
    <source>
        <dbReference type="ARBA" id="ARBA00022747"/>
    </source>
</evidence>
<dbReference type="PROSITE" id="PS00092">
    <property type="entry name" value="N6_MTASE"/>
    <property type="match status" value="1"/>
</dbReference>
<dbReference type="RefSeq" id="WP_121738334.1">
    <property type="nucleotide sequence ID" value="NZ_CP032153.1"/>
</dbReference>
<evidence type="ECO:0000256" key="7">
    <source>
        <dbReference type="ARBA" id="ARBA00047942"/>
    </source>
</evidence>
<evidence type="ECO:0000313" key="9">
    <source>
        <dbReference type="EMBL" id="AYN20085.1"/>
    </source>
</evidence>
<keyword evidence="9" id="KW-0540">Nuclease</keyword>
<dbReference type="GO" id="GO:0009307">
    <property type="term" value="P:DNA restriction-modification system"/>
    <property type="evidence" value="ECO:0007669"/>
    <property type="project" value="UniProtKB-KW"/>
</dbReference>
<evidence type="ECO:0000256" key="1">
    <source>
        <dbReference type="ARBA" id="ARBA00006594"/>
    </source>
</evidence>
<dbReference type="InterPro" id="IPR050953">
    <property type="entry name" value="N4_N6_ade-DNA_methylase"/>
</dbReference>
<name>A0A3G2HSU7_9BURK</name>
<evidence type="ECO:0000256" key="3">
    <source>
        <dbReference type="ARBA" id="ARBA00022603"/>
    </source>
</evidence>
<dbReference type="EC" id="2.1.1.72" evidence="2"/>
<dbReference type="PANTHER" id="PTHR33841:SF5">
    <property type="entry name" value="DNA METHYLASE (MODIFICATION METHYLASE) (METHYLTRANSFERASE)-RELATED"/>
    <property type="match status" value="1"/>
</dbReference>
<dbReference type="PANTHER" id="PTHR33841">
    <property type="entry name" value="DNA METHYLTRANSFERASE YEEA-RELATED"/>
    <property type="match status" value="1"/>
</dbReference>
<protein>
    <recommendedName>
        <fullName evidence="2">site-specific DNA-methyltransferase (adenine-specific)</fullName>
        <ecNumber evidence="2">2.1.1.72</ecNumber>
    </recommendedName>
</protein>
<dbReference type="PRINTS" id="PR00507">
    <property type="entry name" value="N12N6MTFRASE"/>
</dbReference>
<proteinExistence type="inferred from homology"/>
<dbReference type="OrthoDB" id="9784823at2"/>